<reference evidence="1" key="1">
    <citation type="submission" date="2021-03" db="EMBL/GenBank/DDBJ databases">
        <authorList>
            <person name="Tagirdzhanova G."/>
        </authorList>
    </citation>
    <scope>NUCLEOTIDE SEQUENCE</scope>
</reference>
<evidence type="ECO:0000313" key="2">
    <source>
        <dbReference type="Proteomes" id="UP000664521"/>
    </source>
</evidence>
<dbReference type="AlphaFoldDB" id="A0A8H3FXV8"/>
<name>A0A8H3FXV8_9LECA</name>
<protein>
    <submittedName>
        <fullName evidence="1">Uncharacterized protein</fullName>
    </submittedName>
</protein>
<comment type="caution">
    <text evidence="1">The sequence shown here is derived from an EMBL/GenBank/DDBJ whole genome shotgun (WGS) entry which is preliminary data.</text>
</comment>
<evidence type="ECO:0000313" key="1">
    <source>
        <dbReference type="EMBL" id="CAF9932958.1"/>
    </source>
</evidence>
<dbReference type="Proteomes" id="UP000664521">
    <property type="component" value="Unassembled WGS sequence"/>
</dbReference>
<sequence length="218" mass="24234">MTVPSITVGRSLLTLSCLGSRNRTIRRRLERNTRPEPEMAAARAFPQRPDHVDGGYTRGVDAVLHLAIISDAGMQAPGSGYGDVACGVDPEFRHKYKNDFPQKWVFAGIWAMAVAGGIMELRRLGVRSLQKLVQGPNAQEAQDIWAGWVIAFRTRSHIRAYCSLHSRHPGPTASKESFAPLIESEISKMVLGREFCITNYSTCYGREGIQDLSTRHHN</sequence>
<accession>A0A8H3FXV8</accession>
<keyword evidence="2" id="KW-1185">Reference proteome</keyword>
<organism evidence="1 2">
    <name type="scientific">Heterodermia speciosa</name>
    <dbReference type="NCBI Taxonomy" id="116794"/>
    <lineage>
        <taxon>Eukaryota</taxon>
        <taxon>Fungi</taxon>
        <taxon>Dikarya</taxon>
        <taxon>Ascomycota</taxon>
        <taxon>Pezizomycotina</taxon>
        <taxon>Lecanoromycetes</taxon>
        <taxon>OSLEUM clade</taxon>
        <taxon>Lecanoromycetidae</taxon>
        <taxon>Caliciales</taxon>
        <taxon>Physciaceae</taxon>
        <taxon>Heterodermia</taxon>
    </lineage>
</organism>
<gene>
    <name evidence="1" type="ORF">HETSPECPRED_008501</name>
</gene>
<proteinExistence type="predicted"/>
<dbReference type="EMBL" id="CAJPDS010000065">
    <property type="protein sequence ID" value="CAF9932958.1"/>
    <property type="molecule type" value="Genomic_DNA"/>
</dbReference>